<name>A0AAQ3K5E9_9LILI</name>
<accession>A0AAQ3K5E9</accession>
<dbReference type="Proteomes" id="UP001327560">
    <property type="component" value="Chromosome 3"/>
</dbReference>
<keyword evidence="1" id="KW-1133">Transmembrane helix</keyword>
<reference evidence="2 3" key="1">
    <citation type="submission" date="2023-10" db="EMBL/GenBank/DDBJ databases">
        <title>Chromosome-scale genome assembly provides insights into flower coloration mechanisms of Canna indica.</title>
        <authorList>
            <person name="Li C."/>
        </authorList>
    </citation>
    <scope>NUCLEOTIDE SEQUENCE [LARGE SCALE GENOMIC DNA]</scope>
    <source>
        <tissue evidence="2">Flower</tissue>
    </source>
</reference>
<keyword evidence="3" id="KW-1185">Reference proteome</keyword>
<protein>
    <submittedName>
        <fullName evidence="2">Uncharacterized protein</fullName>
    </submittedName>
</protein>
<evidence type="ECO:0000313" key="3">
    <source>
        <dbReference type="Proteomes" id="UP001327560"/>
    </source>
</evidence>
<evidence type="ECO:0000256" key="1">
    <source>
        <dbReference type="SAM" id="Phobius"/>
    </source>
</evidence>
<feature type="transmembrane region" description="Helical" evidence="1">
    <location>
        <begin position="21"/>
        <end position="40"/>
    </location>
</feature>
<evidence type="ECO:0000313" key="2">
    <source>
        <dbReference type="EMBL" id="WOL02139.1"/>
    </source>
</evidence>
<keyword evidence="1" id="KW-0472">Membrane</keyword>
<proteinExistence type="predicted"/>
<keyword evidence="1" id="KW-0812">Transmembrane</keyword>
<sequence length="121" mass="12934">MHADAGVGSRARAARMPTQKAPWTHIYIYISIDVFVSLAWSPSSASFGGGDRGVAPSCFISGVHVERDLISFHVFAFVAFLALSPTSLVRPHGHRGIRTTHVNKGLLRAKVVASSSGLMFG</sequence>
<gene>
    <name evidence="2" type="ORF">Cni_G10858</name>
</gene>
<feature type="transmembrane region" description="Helical" evidence="1">
    <location>
        <begin position="69"/>
        <end position="89"/>
    </location>
</feature>
<dbReference type="AlphaFoldDB" id="A0AAQ3K5E9"/>
<dbReference type="EMBL" id="CP136892">
    <property type="protein sequence ID" value="WOL02139.1"/>
    <property type="molecule type" value="Genomic_DNA"/>
</dbReference>
<organism evidence="2 3">
    <name type="scientific">Canna indica</name>
    <name type="common">Indian-shot</name>
    <dbReference type="NCBI Taxonomy" id="4628"/>
    <lineage>
        <taxon>Eukaryota</taxon>
        <taxon>Viridiplantae</taxon>
        <taxon>Streptophyta</taxon>
        <taxon>Embryophyta</taxon>
        <taxon>Tracheophyta</taxon>
        <taxon>Spermatophyta</taxon>
        <taxon>Magnoliopsida</taxon>
        <taxon>Liliopsida</taxon>
        <taxon>Zingiberales</taxon>
        <taxon>Cannaceae</taxon>
        <taxon>Canna</taxon>
    </lineage>
</organism>